<comment type="caution">
    <text evidence="1">The sequence shown here is derived from an EMBL/GenBank/DDBJ whole genome shotgun (WGS) entry which is preliminary data.</text>
</comment>
<sequence>MKRTLLFSGLFGLSALMLPARSPGGFDDGVDVWFRTAPVSSNLQGRYHWFDFAGDSLSLYAYNRTAGNYVFTQDRSLLKFLNFNPAIDFSKGDSPKWSDLFRSNLTQATIIGVFAPYSFTNESVIYSVASGDGGGSLVTNDKIVRPGSVAPLDYGDTDGEDLRHTAKDSVTLDIFKEHATKVLTYYRAAAPNTSVWGGPNGTLTIGGTYSTSNEHFNGPFDTSTFGNNVFEGYTPELLVYNRLLTPGERRRAESYLAMKYGITLNDSYLDGDGNLAWDRDEAGVYHHRVTSVARNSTWDFSQPMSATSYEEGPLYASLPENDSYHKSNAYGLPSESHLLVMGREYGNIMPDKGFLFWGDDGGSLETYTSPNDTLWHIMNRTWLVKTNMPVTGDSATVRWTGNGMTVTSKGFIDMISQDEGTAGTAVTPNMIDNNGFIEFSCPYAHPTFDVGFSGAGNDGCSYGFRFVSDGSVWTITDGQISAASVGTDASGSDISVMLSDGAVYLRIDGEGNAAYSVMLPDNVKSSALHGIIKAESSGTPLVLASVRTNGVSETGYFAELAHNLTPEKEFYHYSRQRTVMLIDPSGEGHFDTGTATMVKCSSPDISRGKTMFHNILWDADGNGSDVFTFAYFDGISADVEAHPTTCLDGVPQKDGYLDIGINIGTPIYKYVLTVDTVAGMKKDDIVASGSFMGDTHRIDNLATGTYTLTITQGGGNDIHGKGNLLYSTYSHTDRRFTGGEIEWTVTETGSWYRIGAEPSVAEDITQWGYDVRGDKAYFIIDGYTSLTQGVNIKPGDTLGLKISGIYVRWYHNGVEVLKKSAWTLRLWRVCIKYGRGETHITDLTINGQPVDDFEINGNVQIETPKSSTVAYTVHIGNECDPSAPNGIEPKQDVVIGEADHGTQDSGQAERNSQLSVYNEDGTTHIFDAVLDRGKNGPATLMVFDTSGKLVYEGQMEGDVIKTSRFRVPMSGVYVVKAITDDGEHTRKILAK</sequence>
<accession>A0AC61QTK4</accession>
<evidence type="ECO:0000313" key="2">
    <source>
        <dbReference type="Proteomes" id="UP000308886"/>
    </source>
</evidence>
<keyword evidence="2" id="KW-1185">Reference proteome</keyword>
<organism evidence="1 2">
    <name type="scientific">Palleniella muris</name>
    <dbReference type="NCBI Taxonomy" id="3038145"/>
    <lineage>
        <taxon>Bacteria</taxon>
        <taxon>Pseudomonadati</taxon>
        <taxon>Bacteroidota</taxon>
        <taxon>Bacteroidia</taxon>
        <taxon>Bacteroidales</taxon>
        <taxon>Prevotellaceae</taxon>
        <taxon>Palleniella</taxon>
    </lineage>
</organism>
<protein>
    <submittedName>
        <fullName evidence="1">T9SS type A sorting domain-containing protein</fullName>
    </submittedName>
</protein>
<gene>
    <name evidence="1" type="ORF">E5358_02050</name>
</gene>
<name>A0AC61QTK4_9BACT</name>
<proteinExistence type="predicted"/>
<reference evidence="1" key="1">
    <citation type="submission" date="2019-04" db="EMBL/GenBank/DDBJ databases">
        <title>Microbes associate with the intestines of laboratory mice.</title>
        <authorList>
            <person name="Navarre W."/>
            <person name="Wong E."/>
            <person name="Huang K."/>
            <person name="Tropini C."/>
            <person name="Ng K."/>
            <person name="Yu B."/>
        </authorList>
    </citation>
    <scope>NUCLEOTIDE SEQUENCE</scope>
    <source>
        <strain evidence="1">NM73_A23</strain>
    </source>
</reference>
<dbReference type="Proteomes" id="UP000308886">
    <property type="component" value="Unassembled WGS sequence"/>
</dbReference>
<evidence type="ECO:0000313" key="1">
    <source>
        <dbReference type="EMBL" id="TGX83976.1"/>
    </source>
</evidence>
<dbReference type="EMBL" id="SRZC01000002">
    <property type="protein sequence ID" value="TGX83976.1"/>
    <property type="molecule type" value="Genomic_DNA"/>
</dbReference>